<feature type="compositionally biased region" description="Basic and acidic residues" evidence="2">
    <location>
        <begin position="239"/>
        <end position="265"/>
    </location>
</feature>
<gene>
    <name evidence="4" type="ORF">SAMN05216544_1115</name>
</gene>
<feature type="region of interest" description="Disordered" evidence="2">
    <location>
        <begin position="1"/>
        <end position="26"/>
    </location>
</feature>
<keyword evidence="3" id="KW-0812">Transmembrane</keyword>
<dbReference type="AlphaFoldDB" id="A0A1G9VY51"/>
<organism evidence="4 5">
    <name type="scientific">Lachnospira pectinoschiza</name>
    <dbReference type="NCBI Taxonomy" id="28052"/>
    <lineage>
        <taxon>Bacteria</taxon>
        <taxon>Bacillati</taxon>
        <taxon>Bacillota</taxon>
        <taxon>Clostridia</taxon>
        <taxon>Lachnospirales</taxon>
        <taxon>Lachnospiraceae</taxon>
        <taxon>Lachnospira</taxon>
    </lineage>
</organism>
<evidence type="ECO:0000256" key="3">
    <source>
        <dbReference type="SAM" id="Phobius"/>
    </source>
</evidence>
<evidence type="ECO:0000256" key="2">
    <source>
        <dbReference type="SAM" id="MobiDB-lite"/>
    </source>
</evidence>
<evidence type="ECO:0000313" key="4">
    <source>
        <dbReference type="EMBL" id="SDM76881.1"/>
    </source>
</evidence>
<name>A0A1G9VY51_9FIRM</name>
<evidence type="ECO:0000313" key="5">
    <source>
        <dbReference type="Proteomes" id="UP000187651"/>
    </source>
</evidence>
<feature type="coiled-coil region" evidence="1">
    <location>
        <begin position="201"/>
        <end position="228"/>
    </location>
</feature>
<proteinExistence type="predicted"/>
<dbReference type="RefSeq" id="WP_074521299.1">
    <property type="nucleotide sequence ID" value="NZ_FNHZ01000002.1"/>
</dbReference>
<keyword evidence="5" id="KW-1185">Reference proteome</keyword>
<keyword evidence="1" id="KW-0175">Coiled coil</keyword>
<dbReference type="Proteomes" id="UP000187651">
    <property type="component" value="Unassembled WGS sequence"/>
</dbReference>
<keyword evidence="3" id="KW-1133">Transmembrane helix</keyword>
<reference evidence="5" key="1">
    <citation type="submission" date="2016-10" db="EMBL/GenBank/DDBJ databases">
        <authorList>
            <person name="Varghese N."/>
            <person name="Submissions S."/>
        </authorList>
    </citation>
    <scope>NUCLEOTIDE SEQUENCE [LARGE SCALE GENOMIC DNA]</scope>
    <source>
        <strain evidence="5">M83</strain>
    </source>
</reference>
<sequence length="265" mass="30320">MAEEKEISAEDEELRKARKKASDNYNKAKEKKEKAFVVGGYNFKTSQEAEAAKDEMAAIKYLSSKTDSKDPKQVFILYNKIIDRQLFTTSLGISYLKNLQQFLYQSPSIPNDRIRPIPIKSDTQAEIDRRREKVMHKSEIHELTILVAKYRNKYIKSLIVIGFFAAVIIAMFVIVNTGTNTNIVNYEISIQDKYASWAQELESKEAYLKQKESDLNKLQYELESASIKAGVYSDEDEAKGESESANRDLDTSNENESKPETTKPE</sequence>
<feature type="transmembrane region" description="Helical" evidence="3">
    <location>
        <begin position="158"/>
        <end position="175"/>
    </location>
</feature>
<protein>
    <submittedName>
        <fullName evidence="4">Uncharacterized protein</fullName>
    </submittedName>
</protein>
<evidence type="ECO:0000256" key="1">
    <source>
        <dbReference type="SAM" id="Coils"/>
    </source>
</evidence>
<dbReference type="EMBL" id="FNHZ01000002">
    <property type="protein sequence ID" value="SDM76881.1"/>
    <property type="molecule type" value="Genomic_DNA"/>
</dbReference>
<feature type="region of interest" description="Disordered" evidence="2">
    <location>
        <begin position="232"/>
        <end position="265"/>
    </location>
</feature>
<accession>A0A1G9VY51</accession>
<keyword evidence="3" id="KW-0472">Membrane</keyword>